<evidence type="ECO:0000256" key="1">
    <source>
        <dbReference type="SAM" id="SignalP"/>
    </source>
</evidence>
<dbReference type="Proteomes" id="UP000021816">
    <property type="component" value="Unassembled WGS sequence"/>
</dbReference>
<dbReference type="EMBL" id="JEMX01000028">
    <property type="protein sequence ID" value="EXI80986.1"/>
    <property type="molecule type" value="Genomic_DNA"/>
</dbReference>
<feature type="domain" description="Ice-binding protein C-terminal" evidence="2">
    <location>
        <begin position="241"/>
        <end position="260"/>
    </location>
</feature>
<feature type="signal peptide" evidence="1">
    <location>
        <begin position="1"/>
        <end position="25"/>
    </location>
</feature>
<dbReference type="PATRIC" id="fig|1454003.3.peg.1652"/>
<proteinExistence type="predicted"/>
<reference evidence="3 4" key="1">
    <citation type="submission" date="2014-02" db="EMBL/GenBank/DDBJ databases">
        <title>Expanding our view of genomic diversity in Candidatus Accumulibacter clades.</title>
        <authorList>
            <person name="Skennerton C.T."/>
            <person name="Barr J.J."/>
            <person name="Slater F.R."/>
            <person name="Bond P.L."/>
            <person name="Tyson G.W."/>
        </authorList>
    </citation>
    <scope>NUCLEOTIDE SEQUENCE [LARGE SCALE GENOMIC DNA]</scope>
    <source>
        <strain evidence="4">BA-92</strain>
    </source>
</reference>
<name>A0A011P073_9PROT</name>
<gene>
    <name evidence="3" type="ORF">AW10_01600</name>
</gene>
<dbReference type="InterPro" id="IPR013424">
    <property type="entry name" value="Ice-binding_C"/>
</dbReference>
<dbReference type="AlphaFoldDB" id="A0A011P073"/>
<accession>A0A011P073</accession>
<dbReference type="NCBIfam" id="TIGR02595">
    <property type="entry name" value="PEP_CTERM"/>
    <property type="match status" value="1"/>
</dbReference>
<dbReference type="Pfam" id="PF07589">
    <property type="entry name" value="PEP-CTERM"/>
    <property type="match status" value="1"/>
</dbReference>
<keyword evidence="1" id="KW-0732">Signal</keyword>
<protein>
    <submittedName>
        <fullName evidence="3">PEP-CTERM motif protein</fullName>
    </submittedName>
</protein>
<comment type="caution">
    <text evidence="3">The sequence shown here is derived from an EMBL/GenBank/DDBJ whole genome shotgun (WGS) entry which is preliminary data.</text>
</comment>
<evidence type="ECO:0000313" key="3">
    <source>
        <dbReference type="EMBL" id="EXI80986.1"/>
    </source>
</evidence>
<sequence precursor="true">MSHRSFFVGGVAFVLGALAWHPASAVTITIDDFVTVQNAEVTASAPPDVSTGSALAAAGVIGGERDLYVEKTAGADGERVRARVNPNGATLLRQTIDDANGRVVLTWDGADGLFAPGQVNYAGLGGVDFTTALQLDLLVTFSDISGPVKFVFWDATDLSGNTHATTTFTVPGAISAGSNVLLSKTFLNPLDFTAAGGTLAGIFGNVGAIQMEIDARGVEQEAWDVRFDYVRATGTPPPNRAPEPSTLALLGLGLVGLAHRARSQHHHRNGRTAPTKA</sequence>
<evidence type="ECO:0000259" key="2">
    <source>
        <dbReference type="Pfam" id="PF07589"/>
    </source>
</evidence>
<organism evidence="3 4">
    <name type="scientific">Candidatus Accumulibacter appositus</name>
    <dbReference type="NCBI Taxonomy" id="1454003"/>
    <lineage>
        <taxon>Bacteria</taxon>
        <taxon>Pseudomonadati</taxon>
        <taxon>Pseudomonadota</taxon>
        <taxon>Betaproteobacteria</taxon>
        <taxon>Candidatus Accumulibacter</taxon>
    </lineage>
</organism>
<evidence type="ECO:0000313" key="4">
    <source>
        <dbReference type="Proteomes" id="UP000021816"/>
    </source>
</evidence>
<feature type="chain" id="PRO_5001461598" evidence="1">
    <location>
        <begin position="26"/>
        <end position="277"/>
    </location>
</feature>